<keyword evidence="4" id="KW-0812">Transmembrane</keyword>
<evidence type="ECO:0000313" key="8">
    <source>
        <dbReference type="Proteomes" id="UP000664940"/>
    </source>
</evidence>
<comment type="subcellular location">
    <subcellularLocation>
        <location evidence="1">Membrane</location>
        <topology evidence="1">Multi-pass membrane protein</topology>
    </subcellularLocation>
</comment>
<evidence type="ECO:0000313" key="7">
    <source>
        <dbReference type="EMBL" id="KAF6097098.1"/>
    </source>
</evidence>
<dbReference type="Pfam" id="PF00153">
    <property type="entry name" value="Mito_carr"/>
    <property type="match status" value="1"/>
</dbReference>
<evidence type="ECO:0000256" key="3">
    <source>
        <dbReference type="ARBA" id="ARBA00022448"/>
    </source>
</evidence>
<keyword evidence="5" id="KW-0677">Repeat</keyword>
<evidence type="ECO:0000256" key="6">
    <source>
        <dbReference type="ARBA" id="ARBA00023136"/>
    </source>
</evidence>
<accession>A0A833ZIL0</accession>
<keyword evidence="3" id="KW-0813">Transport</keyword>
<dbReference type="GO" id="GO:0016020">
    <property type="term" value="C:membrane"/>
    <property type="evidence" value="ECO:0007669"/>
    <property type="project" value="UniProtKB-SubCell"/>
</dbReference>
<dbReference type="EMBL" id="JABVXQ010000008">
    <property type="protein sequence ID" value="KAF6097098.1"/>
    <property type="molecule type" value="Genomic_DNA"/>
</dbReference>
<protein>
    <submittedName>
        <fullName evidence="7">Solute carrier family 25 member 42</fullName>
    </submittedName>
</protein>
<organism evidence="7 8">
    <name type="scientific">Phyllostomus discolor</name>
    <name type="common">pale spear-nosed bat</name>
    <dbReference type="NCBI Taxonomy" id="89673"/>
    <lineage>
        <taxon>Eukaryota</taxon>
        <taxon>Metazoa</taxon>
        <taxon>Chordata</taxon>
        <taxon>Craniata</taxon>
        <taxon>Vertebrata</taxon>
        <taxon>Euteleostomi</taxon>
        <taxon>Mammalia</taxon>
        <taxon>Eutheria</taxon>
        <taxon>Laurasiatheria</taxon>
        <taxon>Chiroptera</taxon>
        <taxon>Yangochiroptera</taxon>
        <taxon>Phyllostomidae</taxon>
        <taxon>Phyllostominae</taxon>
        <taxon>Phyllostomus</taxon>
    </lineage>
</organism>
<dbReference type="InterPro" id="IPR002067">
    <property type="entry name" value="MCP"/>
</dbReference>
<dbReference type="PRINTS" id="PR00926">
    <property type="entry name" value="MITOCARRIER"/>
</dbReference>
<comment type="caution">
    <text evidence="7">The sequence shown here is derived from an EMBL/GenBank/DDBJ whole genome shotgun (WGS) entry which is preliminary data.</text>
</comment>
<dbReference type="AlphaFoldDB" id="A0A833ZIL0"/>
<proteinExistence type="inferred from homology"/>
<dbReference type="Proteomes" id="UP000664940">
    <property type="component" value="Unassembled WGS sequence"/>
</dbReference>
<reference evidence="7 8" key="1">
    <citation type="journal article" date="2020" name="Nature">
        <title>Six reference-quality genomes reveal evolution of bat adaptations.</title>
        <authorList>
            <person name="Jebb D."/>
            <person name="Huang Z."/>
            <person name="Pippel M."/>
            <person name="Hughes G.M."/>
            <person name="Lavrichenko K."/>
            <person name="Devanna P."/>
            <person name="Winkler S."/>
            <person name="Jermiin L.S."/>
            <person name="Skirmuntt E.C."/>
            <person name="Katzourakis A."/>
            <person name="Burkitt-Gray L."/>
            <person name="Ray D.A."/>
            <person name="Sullivan K.A.M."/>
            <person name="Roscito J.G."/>
            <person name="Kirilenko B.M."/>
            <person name="Davalos L.M."/>
            <person name="Corthals A.P."/>
            <person name="Power M.L."/>
            <person name="Jones G."/>
            <person name="Ransome R.D."/>
            <person name="Dechmann D.K.N."/>
            <person name="Locatelli A.G."/>
            <person name="Puechmaille S.J."/>
            <person name="Fedrigo O."/>
            <person name="Jarvis E.D."/>
            <person name="Hiller M."/>
            <person name="Vernes S.C."/>
            <person name="Myers E.W."/>
            <person name="Teeling E.C."/>
        </authorList>
    </citation>
    <scope>NUCLEOTIDE SEQUENCE [LARGE SCALE GENOMIC DNA]</scope>
    <source>
        <strain evidence="7">Bat1K_MPI-CBG_1</strain>
    </source>
</reference>
<gene>
    <name evidence="7" type="ORF">HJG60_017442</name>
</gene>
<dbReference type="Gene3D" id="1.50.40.10">
    <property type="entry name" value="Mitochondrial carrier domain"/>
    <property type="match status" value="1"/>
</dbReference>
<evidence type="ECO:0000256" key="1">
    <source>
        <dbReference type="ARBA" id="ARBA00004141"/>
    </source>
</evidence>
<name>A0A833ZIL0_9CHIR</name>
<sequence length="130" mass="13929">MGNGVKEGAVRLQEDAEAILSPPVSSKSDHRQVLSSLLSGALAGALAKTAVAPLDRTKIIFQGKCCLSICDRDTARWSPSSSTAPPNCTASWFLKCFLNPLRNPVGILGWPSHQAPPTRSLFSRFQRPAV</sequence>
<keyword evidence="6" id="KW-0472">Membrane</keyword>
<dbReference type="GO" id="GO:0055085">
    <property type="term" value="P:transmembrane transport"/>
    <property type="evidence" value="ECO:0007669"/>
    <property type="project" value="InterPro"/>
</dbReference>
<comment type="similarity">
    <text evidence="2">Belongs to the mitochondrial carrier (TC 2.A.29) family.</text>
</comment>
<dbReference type="SUPFAM" id="SSF103506">
    <property type="entry name" value="Mitochondrial carrier"/>
    <property type="match status" value="1"/>
</dbReference>
<evidence type="ECO:0000256" key="5">
    <source>
        <dbReference type="ARBA" id="ARBA00022737"/>
    </source>
</evidence>
<dbReference type="InterPro" id="IPR018108">
    <property type="entry name" value="MCP_transmembrane"/>
</dbReference>
<evidence type="ECO:0000256" key="4">
    <source>
        <dbReference type="ARBA" id="ARBA00022692"/>
    </source>
</evidence>
<evidence type="ECO:0000256" key="2">
    <source>
        <dbReference type="ARBA" id="ARBA00006375"/>
    </source>
</evidence>
<dbReference type="InterPro" id="IPR023395">
    <property type="entry name" value="MCP_dom_sf"/>
</dbReference>